<dbReference type="AlphaFoldDB" id="A0A3M8X1X0"/>
<sequence>MTAHIDTSTPRPATPHNTPARRPYAAETPLRSAALAAYQAARQASLSHAPRNLITLTHHLHTLEPLSPTALRDEVIETHDDVDQAWEALNTAHTLTGRNNATAKAHAAVERARAVTLAIEPHAEELSAHGDRQV</sequence>
<evidence type="ECO:0000256" key="1">
    <source>
        <dbReference type="SAM" id="MobiDB-lite"/>
    </source>
</evidence>
<organism evidence="2 3">
    <name type="scientific">Streptomyces botrytidirepellens</name>
    <dbReference type="NCBI Taxonomy" id="2486417"/>
    <lineage>
        <taxon>Bacteria</taxon>
        <taxon>Bacillati</taxon>
        <taxon>Actinomycetota</taxon>
        <taxon>Actinomycetes</taxon>
        <taxon>Kitasatosporales</taxon>
        <taxon>Streptomycetaceae</taxon>
        <taxon>Streptomyces</taxon>
    </lineage>
</organism>
<evidence type="ECO:0000313" key="3">
    <source>
        <dbReference type="Proteomes" id="UP000275401"/>
    </source>
</evidence>
<accession>A0A3M8X1X0</accession>
<proteinExistence type="predicted"/>
<feature type="region of interest" description="Disordered" evidence="1">
    <location>
        <begin position="1"/>
        <end position="28"/>
    </location>
</feature>
<feature type="compositionally biased region" description="Polar residues" evidence="1">
    <location>
        <begin position="1"/>
        <end position="17"/>
    </location>
</feature>
<protein>
    <submittedName>
        <fullName evidence="2">Uncharacterized protein</fullName>
    </submittedName>
</protein>
<reference evidence="2 3" key="1">
    <citation type="submission" date="2018-11" db="EMBL/GenBank/DDBJ databases">
        <title>The Potential of Streptomyces as Biocontrol Agents against the Tomato grey mould, Botrytis cinerea (Gray mold) Frontiers in Microbiology.</title>
        <authorList>
            <person name="Li D."/>
        </authorList>
    </citation>
    <scope>NUCLEOTIDE SEQUENCE [LARGE SCALE GENOMIC DNA]</scope>
    <source>
        <strain evidence="2 3">NEAU-LD23</strain>
    </source>
</reference>
<dbReference type="EMBL" id="RIBZ01000072">
    <property type="protein sequence ID" value="RNG34393.1"/>
    <property type="molecule type" value="Genomic_DNA"/>
</dbReference>
<dbReference type="RefSeq" id="WP_123098866.1">
    <property type="nucleotide sequence ID" value="NZ_RIBZ01000072.1"/>
</dbReference>
<gene>
    <name evidence="2" type="ORF">EEJ42_05495</name>
</gene>
<evidence type="ECO:0000313" key="2">
    <source>
        <dbReference type="EMBL" id="RNG34393.1"/>
    </source>
</evidence>
<keyword evidence="3" id="KW-1185">Reference proteome</keyword>
<name>A0A3M8X1X0_9ACTN</name>
<dbReference type="Proteomes" id="UP000275401">
    <property type="component" value="Unassembled WGS sequence"/>
</dbReference>
<comment type="caution">
    <text evidence="2">The sequence shown here is derived from an EMBL/GenBank/DDBJ whole genome shotgun (WGS) entry which is preliminary data.</text>
</comment>